<evidence type="ECO:0000313" key="2">
    <source>
        <dbReference type="Proteomes" id="UP000034805"/>
    </source>
</evidence>
<evidence type="ECO:0000313" key="1">
    <source>
        <dbReference type="EMBL" id="KPP62221.1"/>
    </source>
</evidence>
<accession>A0A0P7WMC3</accession>
<name>A0A0P7WMC3_SCLFO</name>
<reference evidence="1 2" key="1">
    <citation type="submission" date="2015-08" db="EMBL/GenBank/DDBJ databases">
        <title>The genome of the Asian arowana (Scleropages formosus).</title>
        <authorList>
            <person name="Tan M.H."/>
            <person name="Gan H.M."/>
            <person name="Croft L.J."/>
            <person name="Austin C.M."/>
        </authorList>
    </citation>
    <scope>NUCLEOTIDE SEQUENCE [LARGE SCALE GENOMIC DNA]</scope>
    <source>
        <strain evidence="1">Aro1</strain>
    </source>
</reference>
<protein>
    <submittedName>
        <fullName evidence="1">Uncharacterized protein</fullName>
    </submittedName>
</protein>
<comment type="caution">
    <text evidence="1">The sequence shown here is derived from an EMBL/GenBank/DDBJ whole genome shotgun (WGS) entry which is preliminary data.</text>
</comment>
<organism evidence="1 2">
    <name type="scientific">Scleropages formosus</name>
    <name type="common">Asian bonytongue</name>
    <name type="synonym">Osteoglossum formosum</name>
    <dbReference type="NCBI Taxonomy" id="113540"/>
    <lineage>
        <taxon>Eukaryota</taxon>
        <taxon>Metazoa</taxon>
        <taxon>Chordata</taxon>
        <taxon>Craniata</taxon>
        <taxon>Vertebrata</taxon>
        <taxon>Euteleostomi</taxon>
        <taxon>Actinopterygii</taxon>
        <taxon>Neopterygii</taxon>
        <taxon>Teleostei</taxon>
        <taxon>Osteoglossocephala</taxon>
        <taxon>Osteoglossomorpha</taxon>
        <taxon>Osteoglossiformes</taxon>
        <taxon>Osteoglossidae</taxon>
        <taxon>Scleropages</taxon>
    </lineage>
</organism>
<proteinExistence type="predicted"/>
<dbReference type="EMBL" id="JARO02008871">
    <property type="protein sequence ID" value="KPP62221.1"/>
    <property type="molecule type" value="Genomic_DNA"/>
</dbReference>
<sequence>MSVHRITGRQDAERRGHLVVHSVGSSWALRKVLLTLNISACMTDHHRCPRLRSFISQQVQEPAMVMSPLNYCKPLLSSLLASAIKPLQLGQNVSAEIVLDLTKCFHVSPLCVPLYRLPAAAHIKTFIIAYKTDKTDAIDPETQPVWDGVWAGQTNRQTSTSCYRGTTITTAIAKTMPLQYIY</sequence>
<dbReference type="AlphaFoldDB" id="A0A0P7WMC3"/>
<dbReference type="Proteomes" id="UP000034805">
    <property type="component" value="Unassembled WGS sequence"/>
</dbReference>
<gene>
    <name evidence="1" type="ORF">Z043_119607</name>
</gene>